<dbReference type="InterPro" id="IPR013685">
    <property type="entry name" value="POTRA_FtsQ_type"/>
</dbReference>
<reference evidence="11 12" key="1">
    <citation type="submission" date="2020-04" db="EMBL/GenBank/DDBJ databases">
        <title>Collinsella sp. KGMB02528 nov., an anaerobic actinobacterium isolated from human feces.</title>
        <authorList>
            <person name="Han K.-I."/>
            <person name="Eom M.K."/>
            <person name="Kim J.-S."/>
            <person name="Lee K.C."/>
            <person name="Suh M.K."/>
            <person name="Park S.-H."/>
            <person name="Lee J.H."/>
            <person name="Kang S.W."/>
            <person name="Park J.-E."/>
            <person name="Oh B.S."/>
            <person name="Yu S.Y."/>
            <person name="Choi S.-H."/>
            <person name="Lee D.H."/>
            <person name="Yoon H."/>
            <person name="Kim B.-Y."/>
            <person name="Lee J.H."/>
            <person name="Lee J.-S."/>
        </authorList>
    </citation>
    <scope>NUCLEOTIDE SEQUENCE [LARGE SCALE GENOMIC DNA]</scope>
    <source>
        <strain evidence="11 12">KGMB02528</strain>
    </source>
</reference>
<keyword evidence="2" id="KW-1003">Cell membrane</keyword>
<dbReference type="EMBL" id="JABBCP010000002">
    <property type="protein sequence ID" value="NMF55801.1"/>
    <property type="molecule type" value="Genomic_DNA"/>
</dbReference>
<name>A0A7X9YJ69_9ACTN</name>
<feature type="transmembrane region" description="Helical" evidence="9">
    <location>
        <begin position="43"/>
        <end position="63"/>
    </location>
</feature>
<evidence type="ECO:0000256" key="4">
    <source>
        <dbReference type="ARBA" id="ARBA00022692"/>
    </source>
</evidence>
<keyword evidence="3" id="KW-0132">Cell division</keyword>
<keyword evidence="12" id="KW-1185">Reference proteome</keyword>
<evidence type="ECO:0000256" key="2">
    <source>
        <dbReference type="ARBA" id="ARBA00022475"/>
    </source>
</evidence>
<dbReference type="Pfam" id="PF08478">
    <property type="entry name" value="POTRA_1"/>
    <property type="match status" value="1"/>
</dbReference>
<feature type="region of interest" description="Disordered" evidence="8">
    <location>
        <begin position="184"/>
        <end position="235"/>
    </location>
</feature>
<keyword evidence="5 9" id="KW-1133">Transmembrane helix</keyword>
<dbReference type="PROSITE" id="PS51779">
    <property type="entry name" value="POTRA"/>
    <property type="match status" value="1"/>
</dbReference>
<evidence type="ECO:0000313" key="11">
    <source>
        <dbReference type="EMBL" id="NMF55801.1"/>
    </source>
</evidence>
<dbReference type="GO" id="GO:0051301">
    <property type="term" value="P:cell division"/>
    <property type="evidence" value="ECO:0007669"/>
    <property type="project" value="UniProtKB-KW"/>
</dbReference>
<dbReference type="PANTHER" id="PTHR37820">
    <property type="entry name" value="CELL DIVISION PROTEIN DIVIB"/>
    <property type="match status" value="1"/>
</dbReference>
<evidence type="ECO:0000256" key="3">
    <source>
        <dbReference type="ARBA" id="ARBA00022618"/>
    </source>
</evidence>
<comment type="caution">
    <text evidence="11">The sequence shown here is derived from an EMBL/GenBank/DDBJ whole genome shotgun (WGS) entry which is preliminary data.</text>
</comment>
<keyword evidence="7" id="KW-0131">Cell cycle</keyword>
<evidence type="ECO:0000313" key="12">
    <source>
        <dbReference type="Proteomes" id="UP000546970"/>
    </source>
</evidence>
<evidence type="ECO:0000256" key="9">
    <source>
        <dbReference type="SAM" id="Phobius"/>
    </source>
</evidence>
<keyword evidence="6 9" id="KW-0472">Membrane</keyword>
<evidence type="ECO:0000256" key="8">
    <source>
        <dbReference type="SAM" id="MobiDB-lite"/>
    </source>
</evidence>
<dbReference type="Gene3D" id="3.10.20.310">
    <property type="entry name" value="membrane protein fhac"/>
    <property type="match status" value="1"/>
</dbReference>
<evidence type="ECO:0000256" key="1">
    <source>
        <dbReference type="ARBA" id="ARBA00004370"/>
    </source>
</evidence>
<feature type="compositionally biased region" description="Acidic residues" evidence="8">
    <location>
        <begin position="193"/>
        <end position="217"/>
    </location>
</feature>
<gene>
    <name evidence="11" type="ORF">HF320_05615</name>
</gene>
<organism evidence="11 12">
    <name type="scientific">Collinsella acetigenes</name>
    <dbReference type="NCBI Taxonomy" id="2713419"/>
    <lineage>
        <taxon>Bacteria</taxon>
        <taxon>Bacillati</taxon>
        <taxon>Actinomycetota</taxon>
        <taxon>Coriobacteriia</taxon>
        <taxon>Coriobacteriales</taxon>
        <taxon>Coriobacteriaceae</taxon>
        <taxon>Collinsella</taxon>
    </lineage>
</organism>
<evidence type="ECO:0000256" key="5">
    <source>
        <dbReference type="ARBA" id="ARBA00022989"/>
    </source>
</evidence>
<feature type="domain" description="POTRA" evidence="10">
    <location>
        <begin position="68"/>
        <end position="136"/>
    </location>
</feature>
<dbReference type="RefSeq" id="WP_169277403.1">
    <property type="nucleotide sequence ID" value="NZ_JABBCP010000002.1"/>
</dbReference>
<protein>
    <submittedName>
        <fullName evidence="11">FtsQ-type POTRA domain-containing protein</fullName>
    </submittedName>
</protein>
<dbReference type="PANTHER" id="PTHR37820:SF1">
    <property type="entry name" value="CELL DIVISION PROTEIN FTSQ"/>
    <property type="match status" value="1"/>
</dbReference>
<dbReference type="Pfam" id="PF03799">
    <property type="entry name" value="FtsQ_DivIB_C"/>
    <property type="match status" value="1"/>
</dbReference>
<evidence type="ECO:0000256" key="7">
    <source>
        <dbReference type="ARBA" id="ARBA00023306"/>
    </source>
</evidence>
<proteinExistence type="predicted"/>
<dbReference type="InterPro" id="IPR034746">
    <property type="entry name" value="POTRA"/>
</dbReference>
<evidence type="ECO:0000259" key="10">
    <source>
        <dbReference type="PROSITE" id="PS51779"/>
    </source>
</evidence>
<evidence type="ECO:0000256" key="6">
    <source>
        <dbReference type="ARBA" id="ARBA00023136"/>
    </source>
</evidence>
<dbReference type="AlphaFoldDB" id="A0A7X9YJ69"/>
<comment type="subcellular location">
    <subcellularLocation>
        <location evidence="1">Membrane</location>
    </subcellularLocation>
</comment>
<dbReference type="Proteomes" id="UP000546970">
    <property type="component" value="Unassembled WGS sequence"/>
</dbReference>
<sequence length="364" mass="38194">MPDRRSTGSLSRGNTKRENPVLGAIRSVASSIHLPQLSSSARLVASAAAAVVVVLFIVGTILFKSSLFAATDIEINGSEHISKETAQKLIDLPDDTTLLNVDSDAIVQSLKKSPWVKGVDVKREFPHKLIITPTERKVVAVAYISADNVAWAIGDDDTWIAPVSLAVGLDADGNVVDATGLAAPAADNHTDDSSSEDASDDSQDVSSDSMDDSDSSDVPDAQADAADAKDGQEPVKTADGVTLLSGEDAARAVAQQLNAVLLTNMGTDVSPLSGSKVKGEGLAAALKYIAGFSPDFLAQVKSFSVPSVQALACNLDNGVEVSLGDADDIQKKERIVTKLLEEQKGVTYINVRTPDAYTYRSVDL</sequence>
<dbReference type="GO" id="GO:0005886">
    <property type="term" value="C:plasma membrane"/>
    <property type="evidence" value="ECO:0007669"/>
    <property type="project" value="TreeGrafter"/>
</dbReference>
<dbReference type="InterPro" id="IPR005548">
    <property type="entry name" value="Cell_div_FtsQ/DivIB_C"/>
</dbReference>
<accession>A0A7X9YJ69</accession>
<keyword evidence="4 9" id="KW-0812">Transmembrane</keyword>
<dbReference type="InterPro" id="IPR050487">
    <property type="entry name" value="FtsQ_DivIB"/>
</dbReference>